<evidence type="ECO:0000313" key="2">
    <source>
        <dbReference type="EMBL" id="VFQ73482.1"/>
    </source>
</evidence>
<protein>
    <submittedName>
        <fullName evidence="2">Uncharacterized protein</fullName>
    </submittedName>
</protein>
<dbReference type="AlphaFoldDB" id="A0A484LAM8"/>
<name>A0A484LAM8_9ASTE</name>
<sequence>MDVGGHDDIHDEEGVGQASLGGNGSAIRHVDHDELCPIDVGAVDDCMNDLQVFVEERGVTAVPGVKNPGEDVEEEALLQWGRVDCRCTAVADEVGDSNLSNDHRLVVEDPIVATVRREVIASYWQPCDPRKSGQINLYVVEIGAVVDGVIVTAEIGVERPDKHSIEGLVALGYEGPQTRCLELVVELVVPLLLVKQLGQHPGRRDWVFGEVREKWGEFLLRAKLEKRSVEVGKRRGRRA</sequence>
<proteinExistence type="predicted"/>
<gene>
    <name evidence="2" type="ORF">CCAM_LOCUS15258</name>
</gene>
<evidence type="ECO:0000313" key="3">
    <source>
        <dbReference type="Proteomes" id="UP000595140"/>
    </source>
</evidence>
<feature type="region of interest" description="Disordered" evidence="1">
    <location>
        <begin position="1"/>
        <end position="22"/>
    </location>
</feature>
<keyword evidence="3" id="KW-1185">Reference proteome</keyword>
<accession>A0A484LAM8</accession>
<dbReference type="Proteomes" id="UP000595140">
    <property type="component" value="Unassembled WGS sequence"/>
</dbReference>
<reference evidence="2 3" key="1">
    <citation type="submission" date="2018-04" db="EMBL/GenBank/DDBJ databases">
        <authorList>
            <person name="Vogel A."/>
        </authorList>
    </citation>
    <scope>NUCLEOTIDE SEQUENCE [LARGE SCALE GENOMIC DNA]</scope>
</reference>
<dbReference type="EMBL" id="OOIL02001204">
    <property type="protein sequence ID" value="VFQ73482.1"/>
    <property type="molecule type" value="Genomic_DNA"/>
</dbReference>
<evidence type="ECO:0000256" key="1">
    <source>
        <dbReference type="SAM" id="MobiDB-lite"/>
    </source>
</evidence>
<organism evidence="2 3">
    <name type="scientific">Cuscuta campestris</name>
    <dbReference type="NCBI Taxonomy" id="132261"/>
    <lineage>
        <taxon>Eukaryota</taxon>
        <taxon>Viridiplantae</taxon>
        <taxon>Streptophyta</taxon>
        <taxon>Embryophyta</taxon>
        <taxon>Tracheophyta</taxon>
        <taxon>Spermatophyta</taxon>
        <taxon>Magnoliopsida</taxon>
        <taxon>eudicotyledons</taxon>
        <taxon>Gunneridae</taxon>
        <taxon>Pentapetalae</taxon>
        <taxon>asterids</taxon>
        <taxon>lamiids</taxon>
        <taxon>Solanales</taxon>
        <taxon>Convolvulaceae</taxon>
        <taxon>Cuscuteae</taxon>
        <taxon>Cuscuta</taxon>
        <taxon>Cuscuta subgen. Grammica</taxon>
        <taxon>Cuscuta sect. Cleistogrammica</taxon>
    </lineage>
</organism>
<feature type="compositionally biased region" description="Basic and acidic residues" evidence="1">
    <location>
        <begin position="1"/>
        <end position="13"/>
    </location>
</feature>